<feature type="compositionally biased region" description="Basic and acidic residues" evidence="1">
    <location>
        <begin position="81"/>
        <end position="102"/>
    </location>
</feature>
<feature type="compositionally biased region" description="Polar residues" evidence="1">
    <location>
        <begin position="8"/>
        <end position="26"/>
    </location>
</feature>
<proteinExistence type="predicted"/>
<protein>
    <submittedName>
        <fullName evidence="2">Uncharacterized protein</fullName>
    </submittedName>
</protein>
<evidence type="ECO:0000313" key="2">
    <source>
        <dbReference type="EMBL" id="OPJ82727.1"/>
    </source>
</evidence>
<gene>
    <name evidence="2" type="ORF">AV530_004845</name>
</gene>
<evidence type="ECO:0000256" key="1">
    <source>
        <dbReference type="SAM" id="MobiDB-lite"/>
    </source>
</evidence>
<sequence length="102" mass="11030">MEMGLLTSAGSEGSGWESNCSTTASPGETRPIIEVGCRGLTAPKKVTLVHTEISGIGNDSGERWTWDEEQQEPAVLSSSRADSEETWRDPNNRRKADVPCPP</sequence>
<evidence type="ECO:0000313" key="3">
    <source>
        <dbReference type="Proteomes" id="UP000190648"/>
    </source>
</evidence>
<accession>A0A1V4KFT5</accession>
<feature type="region of interest" description="Disordered" evidence="1">
    <location>
        <begin position="1"/>
        <end position="29"/>
    </location>
</feature>
<dbReference type="Proteomes" id="UP000190648">
    <property type="component" value="Unassembled WGS sequence"/>
</dbReference>
<feature type="region of interest" description="Disordered" evidence="1">
    <location>
        <begin position="55"/>
        <end position="102"/>
    </location>
</feature>
<organism evidence="2 3">
    <name type="scientific">Patagioenas fasciata monilis</name>
    <dbReference type="NCBI Taxonomy" id="372326"/>
    <lineage>
        <taxon>Eukaryota</taxon>
        <taxon>Metazoa</taxon>
        <taxon>Chordata</taxon>
        <taxon>Craniata</taxon>
        <taxon>Vertebrata</taxon>
        <taxon>Euteleostomi</taxon>
        <taxon>Archelosauria</taxon>
        <taxon>Archosauria</taxon>
        <taxon>Dinosauria</taxon>
        <taxon>Saurischia</taxon>
        <taxon>Theropoda</taxon>
        <taxon>Coelurosauria</taxon>
        <taxon>Aves</taxon>
        <taxon>Neognathae</taxon>
        <taxon>Neoaves</taxon>
        <taxon>Columbimorphae</taxon>
        <taxon>Columbiformes</taxon>
        <taxon>Columbidae</taxon>
        <taxon>Patagioenas</taxon>
    </lineage>
</organism>
<dbReference type="EMBL" id="LSYS01003456">
    <property type="protein sequence ID" value="OPJ82727.1"/>
    <property type="molecule type" value="Genomic_DNA"/>
</dbReference>
<name>A0A1V4KFT5_PATFA</name>
<comment type="caution">
    <text evidence="2">The sequence shown here is derived from an EMBL/GenBank/DDBJ whole genome shotgun (WGS) entry which is preliminary data.</text>
</comment>
<keyword evidence="3" id="KW-1185">Reference proteome</keyword>
<reference evidence="2 3" key="1">
    <citation type="submission" date="2016-02" db="EMBL/GenBank/DDBJ databases">
        <title>Band-tailed pigeon sequencing and assembly.</title>
        <authorList>
            <person name="Soares A.E."/>
            <person name="Novak B.J."/>
            <person name="Rice E.S."/>
            <person name="O'Connell B."/>
            <person name="Chang D."/>
            <person name="Weber S."/>
            <person name="Shapiro B."/>
        </authorList>
    </citation>
    <scope>NUCLEOTIDE SEQUENCE [LARGE SCALE GENOMIC DNA]</scope>
    <source>
        <strain evidence="2">BTP2013</strain>
        <tissue evidence="2">Blood</tissue>
    </source>
</reference>
<dbReference type="AlphaFoldDB" id="A0A1V4KFT5"/>